<dbReference type="GO" id="GO:0008270">
    <property type="term" value="F:zinc ion binding"/>
    <property type="evidence" value="ECO:0007669"/>
    <property type="project" value="UniProtKB-KW"/>
</dbReference>
<dbReference type="PROSITE" id="PS00518">
    <property type="entry name" value="ZF_RING_1"/>
    <property type="match status" value="1"/>
</dbReference>
<keyword evidence="2 4" id="KW-0863">Zinc-finger</keyword>
<gene>
    <name evidence="6" type="ORF">MNOR_LOCUS23651</name>
</gene>
<dbReference type="InterPro" id="IPR051435">
    <property type="entry name" value="RING_finger_E3_ubiq-ligases"/>
</dbReference>
<proteinExistence type="predicted"/>
<reference evidence="6 7" key="1">
    <citation type="submission" date="2024-05" db="EMBL/GenBank/DDBJ databases">
        <authorList>
            <person name="Wallberg A."/>
        </authorList>
    </citation>
    <scope>NUCLEOTIDE SEQUENCE [LARGE SCALE GENOMIC DNA]</scope>
</reference>
<evidence type="ECO:0000259" key="5">
    <source>
        <dbReference type="PROSITE" id="PS50089"/>
    </source>
</evidence>
<dbReference type="GO" id="GO:0061630">
    <property type="term" value="F:ubiquitin protein ligase activity"/>
    <property type="evidence" value="ECO:0007669"/>
    <property type="project" value="TreeGrafter"/>
</dbReference>
<dbReference type="PROSITE" id="PS50089">
    <property type="entry name" value="ZF_RING_2"/>
    <property type="match status" value="1"/>
</dbReference>
<dbReference type="InterPro" id="IPR013083">
    <property type="entry name" value="Znf_RING/FYVE/PHD"/>
</dbReference>
<dbReference type="PANTHER" id="PTHR22791:SF6">
    <property type="entry name" value="RING-TYPE DOMAIN-CONTAINING PROTEIN"/>
    <property type="match status" value="1"/>
</dbReference>
<evidence type="ECO:0000256" key="1">
    <source>
        <dbReference type="ARBA" id="ARBA00022723"/>
    </source>
</evidence>
<keyword evidence="7" id="KW-1185">Reference proteome</keyword>
<dbReference type="SUPFAM" id="SSF57850">
    <property type="entry name" value="RING/U-box"/>
    <property type="match status" value="1"/>
</dbReference>
<dbReference type="GO" id="GO:0016567">
    <property type="term" value="P:protein ubiquitination"/>
    <property type="evidence" value="ECO:0007669"/>
    <property type="project" value="TreeGrafter"/>
</dbReference>
<evidence type="ECO:0000256" key="3">
    <source>
        <dbReference type="ARBA" id="ARBA00022833"/>
    </source>
</evidence>
<sequence length="452" mass="50879">MDPLDCSVCWNRYDLDRYRPRSLTCGHSLCSDCINRTIRGSNLYCPICRRQHERIVNSASDFPVNFTVQEMLRSQQHPAVPTGENMISVFEKSKLEVSESFVAQVMNFDAHIGQVKNVLNVTQVKKNAINEKIEPLMVQLKIVQKEEENLLEILNSGVQHRAEYDQVNEGLQDCSSESELRTIQKHVENVHNRVKDWFKKTELYIPIENHILPTPNVVFGGNVNVTSLRNLVHSKPGGVWCVLNRPEDAGDSWAKVSIRQEILLLHTLHSTPPIVDSSVSLIPYSDVRRLVDDSKATTFLEISVPGQHESKLIFLELQGFADRTVQFRLLCSGEMGVSYAGTFMIRKGEVGNAIVAGTRNDSIVKTLPGLLGTERPLYETQTLVTSGLLSAMEDITTEPTQFCIYGKHDFQQNEMRPMGRVVFGLETIQHLYADVENITGVKIIDCGLVLSL</sequence>
<keyword evidence="3" id="KW-0862">Zinc</keyword>
<organism evidence="6 7">
    <name type="scientific">Meganyctiphanes norvegica</name>
    <name type="common">Northern krill</name>
    <name type="synonym">Thysanopoda norvegica</name>
    <dbReference type="NCBI Taxonomy" id="48144"/>
    <lineage>
        <taxon>Eukaryota</taxon>
        <taxon>Metazoa</taxon>
        <taxon>Ecdysozoa</taxon>
        <taxon>Arthropoda</taxon>
        <taxon>Crustacea</taxon>
        <taxon>Multicrustacea</taxon>
        <taxon>Malacostraca</taxon>
        <taxon>Eumalacostraca</taxon>
        <taxon>Eucarida</taxon>
        <taxon>Euphausiacea</taxon>
        <taxon>Euphausiidae</taxon>
        <taxon>Meganyctiphanes</taxon>
    </lineage>
</organism>
<dbReference type="InterPro" id="IPR027370">
    <property type="entry name" value="Znf-RING_euk"/>
</dbReference>
<evidence type="ECO:0000256" key="2">
    <source>
        <dbReference type="ARBA" id="ARBA00022771"/>
    </source>
</evidence>
<dbReference type="InterPro" id="IPR017907">
    <property type="entry name" value="Znf_RING_CS"/>
</dbReference>
<evidence type="ECO:0000256" key="4">
    <source>
        <dbReference type="PROSITE-ProRule" id="PRU00175"/>
    </source>
</evidence>
<dbReference type="CDD" id="cd16449">
    <property type="entry name" value="RING-HC"/>
    <property type="match status" value="1"/>
</dbReference>
<comment type="caution">
    <text evidence="6">The sequence shown here is derived from an EMBL/GenBank/DDBJ whole genome shotgun (WGS) entry which is preliminary data.</text>
</comment>
<evidence type="ECO:0000313" key="6">
    <source>
        <dbReference type="EMBL" id="CAL4122942.1"/>
    </source>
</evidence>
<dbReference type="InterPro" id="IPR001841">
    <property type="entry name" value="Znf_RING"/>
</dbReference>
<dbReference type="EMBL" id="CAXKWB010021044">
    <property type="protein sequence ID" value="CAL4122942.1"/>
    <property type="molecule type" value="Genomic_DNA"/>
</dbReference>
<dbReference type="Pfam" id="PF13445">
    <property type="entry name" value="zf-RING_UBOX"/>
    <property type="match status" value="1"/>
</dbReference>
<evidence type="ECO:0000313" key="7">
    <source>
        <dbReference type="Proteomes" id="UP001497623"/>
    </source>
</evidence>
<dbReference type="Gene3D" id="3.30.40.10">
    <property type="entry name" value="Zinc/RING finger domain, C3HC4 (zinc finger)"/>
    <property type="match status" value="1"/>
</dbReference>
<name>A0AAV2RG49_MEGNR</name>
<dbReference type="SMART" id="SM00184">
    <property type="entry name" value="RING"/>
    <property type="match status" value="1"/>
</dbReference>
<accession>A0AAV2RG49</accession>
<dbReference type="Proteomes" id="UP001497623">
    <property type="component" value="Unassembled WGS sequence"/>
</dbReference>
<dbReference type="AlphaFoldDB" id="A0AAV2RG49"/>
<protein>
    <recommendedName>
        <fullName evidence="5">RING-type domain-containing protein</fullName>
    </recommendedName>
</protein>
<dbReference type="PANTHER" id="PTHR22791">
    <property type="entry name" value="RING-TYPE DOMAIN-CONTAINING PROTEIN"/>
    <property type="match status" value="1"/>
</dbReference>
<feature type="domain" description="RING-type" evidence="5">
    <location>
        <begin position="6"/>
        <end position="49"/>
    </location>
</feature>
<keyword evidence="1" id="KW-0479">Metal-binding</keyword>